<dbReference type="EMBL" id="JACSDY010000005">
    <property type="protein sequence ID" value="KAF7427342.1"/>
    <property type="molecule type" value="Genomic_DNA"/>
</dbReference>
<reference evidence="4" key="1">
    <citation type="journal article" date="2020" name="G3 (Bethesda)">
        <title>High-Quality Assemblies for Three Invasive Social Wasps from the &lt;i&gt;Vespula&lt;/i&gt; Genus.</title>
        <authorList>
            <person name="Harrop T.W.R."/>
            <person name="Guhlin J."/>
            <person name="McLaughlin G.M."/>
            <person name="Permina E."/>
            <person name="Stockwell P."/>
            <person name="Gilligan J."/>
            <person name="Le Lec M.F."/>
            <person name="Gruber M.A.M."/>
            <person name="Quinn O."/>
            <person name="Lovegrove M."/>
            <person name="Duncan E.J."/>
            <person name="Remnant E.J."/>
            <person name="Van Eeckhoven J."/>
            <person name="Graham B."/>
            <person name="Knapp R.A."/>
            <person name="Langford K.W."/>
            <person name="Kronenberg Z."/>
            <person name="Press M.O."/>
            <person name="Eacker S.M."/>
            <person name="Wilson-Rankin E.E."/>
            <person name="Purcell J."/>
            <person name="Lester P.J."/>
            <person name="Dearden P.K."/>
        </authorList>
    </citation>
    <scope>NUCLEOTIDE SEQUENCE</scope>
    <source>
        <strain evidence="4">Volc-1</strain>
    </source>
</reference>
<evidence type="ECO:0000313" key="4">
    <source>
        <dbReference type="EMBL" id="KAF7427342.1"/>
    </source>
</evidence>
<dbReference type="PROSITE" id="PS51160">
    <property type="entry name" value="ACYLPHOSPHATASE_3"/>
    <property type="match status" value="1"/>
</dbReference>
<feature type="region of interest" description="Disordered" evidence="2">
    <location>
        <begin position="120"/>
        <end position="141"/>
    </location>
</feature>
<comment type="caution">
    <text evidence="4">The sequence shown here is derived from an EMBL/GenBank/DDBJ whole genome shotgun (WGS) entry which is preliminary data.</text>
</comment>
<comment type="caution">
    <text evidence="1">Lacks conserved residue(s) required for the propagation of feature annotation.</text>
</comment>
<dbReference type="InterPro" id="IPR001792">
    <property type="entry name" value="Acylphosphatase-like_dom"/>
</dbReference>
<name>A0A834P3Z5_VESPE</name>
<protein>
    <recommendedName>
        <fullName evidence="3">Acylphosphatase-like domain-containing protein</fullName>
    </recommendedName>
</protein>
<evidence type="ECO:0000256" key="2">
    <source>
        <dbReference type="SAM" id="MobiDB-lite"/>
    </source>
</evidence>
<dbReference type="AlphaFoldDB" id="A0A834P3Z5"/>
<evidence type="ECO:0000259" key="3">
    <source>
        <dbReference type="PROSITE" id="PS51160"/>
    </source>
</evidence>
<evidence type="ECO:0000256" key="1">
    <source>
        <dbReference type="PROSITE-ProRule" id="PRU00520"/>
    </source>
</evidence>
<dbReference type="Proteomes" id="UP000600918">
    <property type="component" value="Unassembled WGS sequence"/>
</dbReference>
<keyword evidence="5" id="KW-1185">Reference proteome</keyword>
<sequence length="158" mass="17359">MRRGASLEAQGEPQFRGFTVRCRRKLSSVAPPSAEVSHGEHHLFEPPVTVNTDFRRIYVGVSNGRLLINASSKGCSPEWRGNESIIQAVNDPMIIELRACTDFGAPQRCRQRCIRLQPARSPQEGCNTNGKRKRRNGSLGSAVPALEISARRCDTSGG</sequence>
<organism evidence="4 5">
    <name type="scientific">Vespula pensylvanica</name>
    <name type="common">Western yellow jacket</name>
    <name type="synonym">Wasp</name>
    <dbReference type="NCBI Taxonomy" id="30213"/>
    <lineage>
        <taxon>Eukaryota</taxon>
        <taxon>Metazoa</taxon>
        <taxon>Ecdysozoa</taxon>
        <taxon>Arthropoda</taxon>
        <taxon>Hexapoda</taxon>
        <taxon>Insecta</taxon>
        <taxon>Pterygota</taxon>
        <taxon>Neoptera</taxon>
        <taxon>Endopterygota</taxon>
        <taxon>Hymenoptera</taxon>
        <taxon>Apocrita</taxon>
        <taxon>Aculeata</taxon>
        <taxon>Vespoidea</taxon>
        <taxon>Vespidae</taxon>
        <taxon>Vespinae</taxon>
        <taxon>Vespula</taxon>
    </lineage>
</organism>
<gene>
    <name evidence="4" type="ORF">H0235_007036</name>
</gene>
<accession>A0A834P3Z5</accession>
<proteinExistence type="predicted"/>
<evidence type="ECO:0000313" key="5">
    <source>
        <dbReference type="Proteomes" id="UP000600918"/>
    </source>
</evidence>
<feature type="domain" description="Acylphosphatase-like" evidence="3">
    <location>
        <begin position="1"/>
        <end position="58"/>
    </location>
</feature>